<evidence type="ECO:0000313" key="2">
    <source>
        <dbReference type="Proteomes" id="UP000314294"/>
    </source>
</evidence>
<protein>
    <submittedName>
        <fullName evidence="1">Uncharacterized protein</fullName>
    </submittedName>
</protein>
<organism evidence="1 2">
    <name type="scientific">Liparis tanakae</name>
    <name type="common">Tanaka's snailfish</name>
    <dbReference type="NCBI Taxonomy" id="230148"/>
    <lineage>
        <taxon>Eukaryota</taxon>
        <taxon>Metazoa</taxon>
        <taxon>Chordata</taxon>
        <taxon>Craniata</taxon>
        <taxon>Vertebrata</taxon>
        <taxon>Euteleostomi</taxon>
        <taxon>Actinopterygii</taxon>
        <taxon>Neopterygii</taxon>
        <taxon>Teleostei</taxon>
        <taxon>Neoteleostei</taxon>
        <taxon>Acanthomorphata</taxon>
        <taxon>Eupercaria</taxon>
        <taxon>Perciformes</taxon>
        <taxon>Cottioidei</taxon>
        <taxon>Cottales</taxon>
        <taxon>Liparidae</taxon>
        <taxon>Liparis</taxon>
    </lineage>
</organism>
<sequence>MGTPMVPQRSSTLFPTALRTRATAVWIRGSWQRRSSTSLNRTPDTLSGAEHLSLVSMNATERDGDFWNWTRS</sequence>
<name>A0A4Z2IT45_9TELE</name>
<dbReference type="EMBL" id="SRLO01000050">
    <property type="protein sequence ID" value="TNN80937.1"/>
    <property type="molecule type" value="Genomic_DNA"/>
</dbReference>
<dbReference type="AlphaFoldDB" id="A0A4Z2IT45"/>
<comment type="caution">
    <text evidence="1">The sequence shown here is derived from an EMBL/GenBank/DDBJ whole genome shotgun (WGS) entry which is preliminary data.</text>
</comment>
<keyword evidence="2" id="KW-1185">Reference proteome</keyword>
<dbReference type="Proteomes" id="UP000314294">
    <property type="component" value="Unassembled WGS sequence"/>
</dbReference>
<proteinExistence type="predicted"/>
<evidence type="ECO:0000313" key="1">
    <source>
        <dbReference type="EMBL" id="TNN80937.1"/>
    </source>
</evidence>
<accession>A0A4Z2IT45</accession>
<gene>
    <name evidence="1" type="ORF">EYF80_008942</name>
</gene>
<reference evidence="1 2" key="1">
    <citation type="submission" date="2019-03" db="EMBL/GenBank/DDBJ databases">
        <title>First draft genome of Liparis tanakae, snailfish: a comprehensive survey of snailfish specific genes.</title>
        <authorList>
            <person name="Kim W."/>
            <person name="Song I."/>
            <person name="Jeong J.-H."/>
            <person name="Kim D."/>
            <person name="Kim S."/>
            <person name="Ryu S."/>
            <person name="Song J.Y."/>
            <person name="Lee S.K."/>
        </authorList>
    </citation>
    <scope>NUCLEOTIDE SEQUENCE [LARGE SCALE GENOMIC DNA]</scope>
    <source>
        <tissue evidence="1">Muscle</tissue>
    </source>
</reference>